<dbReference type="Proteomes" id="UP001283361">
    <property type="component" value="Unassembled WGS sequence"/>
</dbReference>
<evidence type="ECO:0000313" key="1">
    <source>
        <dbReference type="EMBL" id="KAK3767868.1"/>
    </source>
</evidence>
<comment type="caution">
    <text evidence="1">The sequence shown here is derived from an EMBL/GenBank/DDBJ whole genome shotgun (WGS) entry which is preliminary data.</text>
</comment>
<name>A0AAE0ZEJ5_9GAST</name>
<proteinExistence type="predicted"/>
<gene>
    <name evidence="1" type="ORF">RRG08_059200</name>
</gene>
<accession>A0AAE0ZEJ5</accession>
<sequence>MLSNFVELGESNHTGGVSSRYAVTDKSHQSHGSRADALNFWIRFGTCDVIDVCPNMIINKSRVISENKTLLRRISQRVIQLGIVTISASEEFRGIDKEELKRRGLKFTNNGVMKNHLGLKAGAWTNDHMHSLHRGEVPLT</sequence>
<dbReference type="AlphaFoldDB" id="A0AAE0ZEJ5"/>
<organism evidence="1 2">
    <name type="scientific">Elysia crispata</name>
    <name type="common">lettuce slug</name>
    <dbReference type="NCBI Taxonomy" id="231223"/>
    <lineage>
        <taxon>Eukaryota</taxon>
        <taxon>Metazoa</taxon>
        <taxon>Spiralia</taxon>
        <taxon>Lophotrochozoa</taxon>
        <taxon>Mollusca</taxon>
        <taxon>Gastropoda</taxon>
        <taxon>Heterobranchia</taxon>
        <taxon>Euthyneura</taxon>
        <taxon>Panpulmonata</taxon>
        <taxon>Sacoglossa</taxon>
        <taxon>Placobranchoidea</taxon>
        <taxon>Plakobranchidae</taxon>
        <taxon>Elysia</taxon>
    </lineage>
</organism>
<reference evidence="1" key="1">
    <citation type="journal article" date="2023" name="G3 (Bethesda)">
        <title>A reference genome for the long-term kleptoplast-retaining sea slug Elysia crispata morphotype clarki.</title>
        <authorList>
            <person name="Eastman K.E."/>
            <person name="Pendleton A.L."/>
            <person name="Shaikh M.A."/>
            <person name="Suttiyut T."/>
            <person name="Ogas R."/>
            <person name="Tomko P."/>
            <person name="Gavelis G."/>
            <person name="Widhalm J.R."/>
            <person name="Wisecaver J.H."/>
        </authorList>
    </citation>
    <scope>NUCLEOTIDE SEQUENCE</scope>
    <source>
        <strain evidence="1">ECLA1</strain>
    </source>
</reference>
<keyword evidence="2" id="KW-1185">Reference proteome</keyword>
<dbReference type="EMBL" id="JAWDGP010004098">
    <property type="protein sequence ID" value="KAK3767868.1"/>
    <property type="molecule type" value="Genomic_DNA"/>
</dbReference>
<evidence type="ECO:0000313" key="2">
    <source>
        <dbReference type="Proteomes" id="UP001283361"/>
    </source>
</evidence>
<protein>
    <submittedName>
        <fullName evidence="1">Uncharacterized protein</fullName>
    </submittedName>
</protein>